<dbReference type="SUPFAM" id="SSF51182">
    <property type="entry name" value="RmlC-like cupins"/>
    <property type="match status" value="1"/>
</dbReference>
<reference evidence="1 2" key="1">
    <citation type="journal article" date="2020" name="ISME J.">
        <title>Uncovering the hidden diversity of litter-decomposition mechanisms in mushroom-forming fungi.</title>
        <authorList>
            <person name="Floudas D."/>
            <person name="Bentzer J."/>
            <person name="Ahren D."/>
            <person name="Johansson T."/>
            <person name="Persson P."/>
            <person name="Tunlid A."/>
        </authorList>
    </citation>
    <scope>NUCLEOTIDE SEQUENCE [LARGE SCALE GENOMIC DNA]</scope>
    <source>
        <strain evidence="1 2">CBS 661.87</strain>
    </source>
</reference>
<name>A0A8H5HIQ8_9AGAR</name>
<accession>A0A8H5HIQ8</accession>
<dbReference type="InterPro" id="IPR011051">
    <property type="entry name" value="RmlC_Cupin_sf"/>
</dbReference>
<organism evidence="1 2">
    <name type="scientific">Tricholomella constricta</name>
    <dbReference type="NCBI Taxonomy" id="117010"/>
    <lineage>
        <taxon>Eukaryota</taxon>
        <taxon>Fungi</taxon>
        <taxon>Dikarya</taxon>
        <taxon>Basidiomycota</taxon>
        <taxon>Agaricomycotina</taxon>
        <taxon>Agaricomycetes</taxon>
        <taxon>Agaricomycetidae</taxon>
        <taxon>Agaricales</taxon>
        <taxon>Tricholomatineae</taxon>
        <taxon>Lyophyllaceae</taxon>
        <taxon>Tricholomella</taxon>
    </lineage>
</organism>
<evidence type="ECO:0000313" key="1">
    <source>
        <dbReference type="EMBL" id="KAF5384102.1"/>
    </source>
</evidence>
<dbReference type="AlphaFoldDB" id="A0A8H5HIQ8"/>
<sequence length="176" mass="19968">MSTGHNSEQLPETIVFGKGLSMTFLRNEPYIVRNETSADPDADALYVPPHWHETHDEIIRVVKGKMEILLGSSLRVYTPEDGDVVIPKGVVHSLRTFKGIECIFYERTDPMDEEKEIFFRNLLKTGSLPTNIFDAMLTCYYGDTLPGFPGHFIWIEKFVSNMNLLRVALSDLGNLS</sequence>
<protein>
    <submittedName>
        <fullName evidence="1">Uncharacterized protein</fullName>
    </submittedName>
</protein>
<dbReference type="InterPro" id="IPR014710">
    <property type="entry name" value="RmlC-like_jellyroll"/>
</dbReference>
<proteinExistence type="predicted"/>
<dbReference type="Proteomes" id="UP000565441">
    <property type="component" value="Unassembled WGS sequence"/>
</dbReference>
<comment type="caution">
    <text evidence="1">The sequence shown here is derived from an EMBL/GenBank/DDBJ whole genome shotgun (WGS) entry which is preliminary data.</text>
</comment>
<dbReference type="Gene3D" id="2.60.120.10">
    <property type="entry name" value="Jelly Rolls"/>
    <property type="match status" value="1"/>
</dbReference>
<dbReference type="OrthoDB" id="504210at2759"/>
<evidence type="ECO:0000313" key="2">
    <source>
        <dbReference type="Proteomes" id="UP000565441"/>
    </source>
</evidence>
<keyword evidence="2" id="KW-1185">Reference proteome</keyword>
<dbReference type="EMBL" id="JAACJP010000005">
    <property type="protein sequence ID" value="KAF5384102.1"/>
    <property type="molecule type" value="Genomic_DNA"/>
</dbReference>
<gene>
    <name evidence="1" type="ORF">D9615_003342</name>
</gene>